<sequence>MDKAYVQRIDTQGMPKDLRYYFRKSHREHSRIYHRRWTTFPCMPSQMVAYIFIAPCRICFKIRICWDCSKNPARRCWIGRLQTRELGIAAAKLPVIAPEFAHIPPLFTTSQEREWADTGWRTRLRRVGCGKFGGKPASAHNEGNITTDTCTLAGKPASAHNEGNTPTDTCMLAAHRLLANVVLLMLLRGDKAIRQQQFHPLYSLPMPP</sequence>
<gene>
    <name evidence="1" type="ORF">B0H16DRAFT_1695881</name>
</gene>
<evidence type="ECO:0000313" key="2">
    <source>
        <dbReference type="Proteomes" id="UP001215598"/>
    </source>
</evidence>
<proteinExistence type="predicted"/>
<dbReference type="Proteomes" id="UP001215598">
    <property type="component" value="Unassembled WGS sequence"/>
</dbReference>
<name>A0AAD7I3K3_9AGAR</name>
<comment type="caution">
    <text evidence="1">The sequence shown here is derived from an EMBL/GenBank/DDBJ whole genome shotgun (WGS) entry which is preliminary data.</text>
</comment>
<keyword evidence="2" id="KW-1185">Reference proteome</keyword>
<dbReference type="EMBL" id="JARKIB010000133">
    <property type="protein sequence ID" value="KAJ7734238.1"/>
    <property type="molecule type" value="Genomic_DNA"/>
</dbReference>
<organism evidence="1 2">
    <name type="scientific">Mycena metata</name>
    <dbReference type="NCBI Taxonomy" id="1033252"/>
    <lineage>
        <taxon>Eukaryota</taxon>
        <taxon>Fungi</taxon>
        <taxon>Dikarya</taxon>
        <taxon>Basidiomycota</taxon>
        <taxon>Agaricomycotina</taxon>
        <taxon>Agaricomycetes</taxon>
        <taxon>Agaricomycetidae</taxon>
        <taxon>Agaricales</taxon>
        <taxon>Marasmiineae</taxon>
        <taxon>Mycenaceae</taxon>
        <taxon>Mycena</taxon>
    </lineage>
</organism>
<dbReference type="AlphaFoldDB" id="A0AAD7I3K3"/>
<reference evidence="1" key="1">
    <citation type="submission" date="2023-03" db="EMBL/GenBank/DDBJ databases">
        <title>Massive genome expansion in bonnet fungi (Mycena s.s.) driven by repeated elements and novel gene families across ecological guilds.</title>
        <authorList>
            <consortium name="Lawrence Berkeley National Laboratory"/>
            <person name="Harder C.B."/>
            <person name="Miyauchi S."/>
            <person name="Viragh M."/>
            <person name="Kuo A."/>
            <person name="Thoen E."/>
            <person name="Andreopoulos B."/>
            <person name="Lu D."/>
            <person name="Skrede I."/>
            <person name="Drula E."/>
            <person name="Henrissat B."/>
            <person name="Morin E."/>
            <person name="Kohler A."/>
            <person name="Barry K."/>
            <person name="LaButti K."/>
            <person name="Morin E."/>
            <person name="Salamov A."/>
            <person name="Lipzen A."/>
            <person name="Mereny Z."/>
            <person name="Hegedus B."/>
            <person name="Baldrian P."/>
            <person name="Stursova M."/>
            <person name="Weitz H."/>
            <person name="Taylor A."/>
            <person name="Grigoriev I.V."/>
            <person name="Nagy L.G."/>
            <person name="Martin F."/>
            <person name="Kauserud H."/>
        </authorList>
    </citation>
    <scope>NUCLEOTIDE SEQUENCE</scope>
    <source>
        <strain evidence="1">CBHHK182m</strain>
    </source>
</reference>
<protein>
    <submittedName>
        <fullName evidence="1">Uncharacterized protein</fullName>
    </submittedName>
</protein>
<accession>A0AAD7I3K3</accession>
<evidence type="ECO:0000313" key="1">
    <source>
        <dbReference type="EMBL" id="KAJ7734238.1"/>
    </source>
</evidence>